<sequence length="93" mass="10817">MHIIAKRTLRAFWDQYPDAEEPLTRWHAILEKASPADFATLKALFGSSDWVDGYVVFDVGGNKYRLVCDVVFRSQTVFIKYVFTHAEYDKWAP</sequence>
<dbReference type="Proteomes" id="UP000472676">
    <property type="component" value="Unassembled WGS sequence"/>
</dbReference>
<dbReference type="RefSeq" id="WP_166250872.1">
    <property type="nucleotide sequence ID" value="NZ_JAAMOW010000001.1"/>
</dbReference>
<dbReference type="GO" id="GO:0110001">
    <property type="term" value="C:toxin-antitoxin complex"/>
    <property type="evidence" value="ECO:0007669"/>
    <property type="project" value="InterPro"/>
</dbReference>
<dbReference type="GO" id="GO:0003723">
    <property type="term" value="F:RNA binding"/>
    <property type="evidence" value="ECO:0007669"/>
    <property type="project" value="InterPro"/>
</dbReference>
<name>A0A6M2BN46_9GAMM</name>
<dbReference type="Pfam" id="PF09907">
    <property type="entry name" value="HigB_toxin"/>
    <property type="match status" value="1"/>
</dbReference>
<gene>
    <name evidence="1" type="ORF">G7Y85_01605</name>
</gene>
<proteinExistence type="predicted"/>
<evidence type="ECO:0000313" key="2">
    <source>
        <dbReference type="Proteomes" id="UP000472676"/>
    </source>
</evidence>
<dbReference type="EMBL" id="JAAMOW010000001">
    <property type="protein sequence ID" value="NGY03453.1"/>
    <property type="molecule type" value="Genomic_DNA"/>
</dbReference>
<protein>
    <submittedName>
        <fullName evidence="1">Type II toxin-antitoxin system HigB family toxin</fullName>
    </submittedName>
</protein>
<dbReference type="InterPro" id="IPR018669">
    <property type="entry name" value="Toxin_HigB"/>
</dbReference>
<dbReference type="GO" id="GO:0004519">
    <property type="term" value="F:endonuclease activity"/>
    <property type="evidence" value="ECO:0007669"/>
    <property type="project" value="InterPro"/>
</dbReference>
<dbReference type="AlphaFoldDB" id="A0A6M2BN46"/>
<organism evidence="1 2">
    <name type="scientific">Solimonas terrae</name>
    <dbReference type="NCBI Taxonomy" id="1396819"/>
    <lineage>
        <taxon>Bacteria</taxon>
        <taxon>Pseudomonadati</taxon>
        <taxon>Pseudomonadota</taxon>
        <taxon>Gammaproteobacteria</taxon>
        <taxon>Nevskiales</taxon>
        <taxon>Nevskiaceae</taxon>
        <taxon>Solimonas</taxon>
    </lineage>
</organism>
<reference evidence="1 2" key="1">
    <citation type="journal article" date="2014" name="Int. J. Syst. Evol. Microbiol.">
        <title>Solimonas terrae sp. nov., isolated from soil.</title>
        <authorList>
            <person name="Kim S.J."/>
            <person name="Moon J.Y."/>
            <person name="Weon H.Y."/>
            <person name="Ahn J.H."/>
            <person name="Chen W.M."/>
            <person name="Kwon S.W."/>
        </authorList>
    </citation>
    <scope>NUCLEOTIDE SEQUENCE [LARGE SCALE GENOMIC DNA]</scope>
    <source>
        <strain evidence="1 2">KIS83-12</strain>
    </source>
</reference>
<accession>A0A6M2BN46</accession>
<keyword evidence="2" id="KW-1185">Reference proteome</keyword>
<evidence type="ECO:0000313" key="1">
    <source>
        <dbReference type="EMBL" id="NGY03453.1"/>
    </source>
</evidence>
<comment type="caution">
    <text evidence="1">The sequence shown here is derived from an EMBL/GenBank/DDBJ whole genome shotgun (WGS) entry which is preliminary data.</text>
</comment>